<name>A0ABX5BI45_CRYHO</name>
<evidence type="ECO:0000313" key="2">
    <source>
        <dbReference type="Proteomes" id="UP001429100"/>
    </source>
</evidence>
<sequence length="119" mass="13042">MTFPYFYKVLIYGALSKKKKKNFRKIQQTQLIICYKSLYSPVISSINSDGPGPIAIAVYSPAAICVLPASLIKQLVIFFSFALLSDSSSSLKLTFKTTLACPDLSQASTILGCLFIAFL</sequence>
<reference evidence="1 2" key="1">
    <citation type="submission" date="2014-11" db="EMBL/GenBank/DDBJ databases">
        <title>Comparative genomic analysis of Cryptosporidium hominis reveals occurrence of genetic recombination in virulent subtypes.</title>
        <authorList>
            <person name="Guo Y."/>
            <person name="Tang K."/>
            <person name="Frace M."/>
            <person name="Li N."/>
            <person name="Roellig D.M."/>
            <person name="Sammons S."/>
            <person name="Knipe K."/>
            <person name="Rowe L."/>
            <person name="Feng Y."/>
            <person name="Xiao L."/>
        </authorList>
    </citation>
    <scope>NUCLEOTIDE SEQUENCE [LARGE SCALE GENOMIC DNA]</scope>
    <source>
        <strain evidence="1">30976</strain>
    </source>
</reference>
<keyword evidence="2" id="KW-1185">Reference proteome</keyword>
<accession>A0ABX5BI45</accession>
<dbReference type="Proteomes" id="UP001429100">
    <property type="component" value="Unassembled WGS sequence"/>
</dbReference>
<evidence type="ECO:0000313" key="1">
    <source>
        <dbReference type="EMBL" id="PPS98067.1"/>
    </source>
</evidence>
<proteinExistence type="predicted"/>
<reference evidence="1 2" key="2">
    <citation type="submission" date="2017-10" db="EMBL/GenBank/DDBJ databases">
        <title>Consistent, comparative and evidence-based genome annotation and re-annotation for the closely-related species, Cryptosporidium parvum, C. hominis and C. tyzzeri.</title>
        <authorList>
            <person name="Baptista R.P."/>
            <person name="Li Y."/>
            <person name="Sateriale A."/>
            <person name="Striepen B."/>
            <person name="Kissinger J.C."/>
        </authorList>
    </citation>
    <scope>NUCLEOTIDE SEQUENCE [LARGE SCALE GENOMIC DNA]</scope>
    <source>
        <strain evidence="1">30976</strain>
    </source>
</reference>
<organism evidence="1 2">
    <name type="scientific">Cryptosporidium hominis</name>
    <dbReference type="NCBI Taxonomy" id="237895"/>
    <lineage>
        <taxon>Eukaryota</taxon>
        <taxon>Sar</taxon>
        <taxon>Alveolata</taxon>
        <taxon>Apicomplexa</taxon>
        <taxon>Conoidasida</taxon>
        <taxon>Coccidia</taxon>
        <taxon>Eucoccidiorida</taxon>
        <taxon>Eimeriorina</taxon>
        <taxon>Cryptosporidiidae</taxon>
        <taxon>Cryptosporidium</taxon>
    </lineage>
</organism>
<gene>
    <name evidence="1" type="ORF">GY17_00000755</name>
</gene>
<protein>
    <submittedName>
        <fullName evidence="1">Uncharacterized protein</fullName>
    </submittedName>
</protein>
<comment type="caution">
    <text evidence="1">The sequence shown here is derived from an EMBL/GenBank/DDBJ whole genome shotgun (WGS) entry which is preliminary data.</text>
</comment>
<dbReference type="EMBL" id="JTAI01000002">
    <property type="protein sequence ID" value="PPS98067.1"/>
    <property type="molecule type" value="Genomic_DNA"/>
</dbReference>